<keyword evidence="5 9" id="KW-0441">Lipid A biosynthesis</keyword>
<dbReference type="GO" id="GO:0005737">
    <property type="term" value="C:cytoplasm"/>
    <property type="evidence" value="ECO:0007669"/>
    <property type="project" value="UniProtKB-SubCell"/>
</dbReference>
<dbReference type="EMBL" id="CP018632">
    <property type="protein sequence ID" value="ASJ75157.1"/>
    <property type="molecule type" value="Genomic_DNA"/>
</dbReference>
<dbReference type="KEGG" id="gai:IMCC3135_25475"/>
<gene>
    <name evidence="9 10" type="primary">fabZ</name>
    <name evidence="10" type="ORF">IMCC3135_25475</name>
</gene>
<dbReference type="GO" id="GO:0009245">
    <property type="term" value="P:lipid A biosynthetic process"/>
    <property type="evidence" value="ECO:0007669"/>
    <property type="project" value="UniProtKB-UniRule"/>
</dbReference>
<evidence type="ECO:0000256" key="3">
    <source>
        <dbReference type="ARBA" id="ARBA00022490"/>
    </source>
</evidence>
<evidence type="ECO:0000256" key="1">
    <source>
        <dbReference type="ARBA" id="ARBA00004496"/>
    </source>
</evidence>
<comment type="similarity">
    <text evidence="2 9">Belongs to the thioester dehydratase family. FabZ subfamily.</text>
</comment>
<dbReference type="SUPFAM" id="SSF54637">
    <property type="entry name" value="Thioesterase/thiol ester dehydrase-isomerase"/>
    <property type="match status" value="1"/>
</dbReference>
<comment type="catalytic activity">
    <reaction evidence="9">
        <text>a (3R)-hydroxyacyl-[ACP] = a (2E)-enoyl-[ACP] + H2O</text>
        <dbReference type="Rhea" id="RHEA:13097"/>
        <dbReference type="Rhea" id="RHEA-COMP:9925"/>
        <dbReference type="Rhea" id="RHEA-COMP:9945"/>
        <dbReference type="ChEBI" id="CHEBI:15377"/>
        <dbReference type="ChEBI" id="CHEBI:78784"/>
        <dbReference type="ChEBI" id="CHEBI:78827"/>
        <dbReference type="EC" id="4.2.1.59"/>
    </reaction>
</comment>
<dbReference type="InterPro" id="IPR010084">
    <property type="entry name" value="FabZ"/>
</dbReference>
<dbReference type="InterPro" id="IPR013114">
    <property type="entry name" value="FabA_FabZ"/>
</dbReference>
<proteinExistence type="inferred from homology"/>
<dbReference type="OrthoDB" id="9772788at2"/>
<accession>A0A2Z2P3H7</accession>
<keyword evidence="4 9" id="KW-0444">Lipid biosynthesis</keyword>
<keyword evidence="6 9" id="KW-0443">Lipid metabolism</keyword>
<evidence type="ECO:0000313" key="11">
    <source>
        <dbReference type="Proteomes" id="UP000250079"/>
    </source>
</evidence>
<dbReference type="HAMAP" id="MF_00406">
    <property type="entry name" value="FabZ"/>
    <property type="match status" value="1"/>
</dbReference>
<evidence type="ECO:0000256" key="7">
    <source>
        <dbReference type="ARBA" id="ARBA00023239"/>
    </source>
</evidence>
<dbReference type="Proteomes" id="UP000250079">
    <property type="component" value="Chromosome"/>
</dbReference>
<feature type="active site" evidence="9">
    <location>
        <position position="48"/>
    </location>
</feature>
<dbReference type="Gene3D" id="3.10.129.10">
    <property type="entry name" value="Hotdog Thioesterase"/>
    <property type="match status" value="1"/>
</dbReference>
<dbReference type="NCBIfam" id="TIGR01750">
    <property type="entry name" value="fabZ"/>
    <property type="match status" value="1"/>
</dbReference>
<evidence type="ECO:0000256" key="8">
    <source>
        <dbReference type="ARBA" id="ARBA00025049"/>
    </source>
</evidence>
<dbReference type="PANTHER" id="PTHR30272">
    <property type="entry name" value="3-HYDROXYACYL-[ACYL-CARRIER-PROTEIN] DEHYDRATASE"/>
    <property type="match status" value="1"/>
</dbReference>
<evidence type="ECO:0000256" key="9">
    <source>
        <dbReference type="HAMAP-Rule" id="MF_00406"/>
    </source>
</evidence>
<dbReference type="FunFam" id="3.10.129.10:FF:000001">
    <property type="entry name" value="3-hydroxyacyl-[acyl-carrier-protein] dehydratase FabZ"/>
    <property type="match status" value="1"/>
</dbReference>
<evidence type="ECO:0000256" key="6">
    <source>
        <dbReference type="ARBA" id="ARBA00023098"/>
    </source>
</evidence>
<dbReference type="GO" id="GO:0019171">
    <property type="term" value="F:(3R)-hydroxyacyl-[acyl-carrier-protein] dehydratase activity"/>
    <property type="evidence" value="ECO:0007669"/>
    <property type="project" value="UniProtKB-EC"/>
</dbReference>
<dbReference type="GO" id="GO:0006633">
    <property type="term" value="P:fatty acid biosynthetic process"/>
    <property type="evidence" value="ECO:0007669"/>
    <property type="project" value="UniProtKB-UniRule"/>
</dbReference>
<name>A0A2Z2P3H7_9GAMM</name>
<dbReference type="EC" id="4.2.1.59" evidence="9"/>
<keyword evidence="11" id="KW-1185">Reference proteome</keyword>
<comment type="subcellular location">
    <subcellularLocation>
        <location evidence="1 9">Cytoplasm</location>
    </subcellularLocation>
</comment>
<keyword evidence="7 9" id="KW-0456">Lyase</keyword>
<evidence type="ECO:0000256" key="4">
    <source>
        <dbReference type="ARBA" id="ARBA00022516"/>
    </source>
</evidence>
<dbReference type="PANTHER" id="PTHR30272:SF1">
    <property type="entry name" value="3-HYDROXYACYL-[ACYL-CARRIER-PROTEIN] DEHYDRATASE"/>
    <property type="match status" value="1"/>
</dbReference>
<reference evidence="10 11" key="1">
    <citation type="submission" date="2016-12" db="EMBL/GenBank/DDBJ databases">
        <authorList>
            <person name="Song W.-J."/>
            <person name="Kurnit D.M."/>
        </authorList>
    </citation>
    <scope>NUCLEOTIDE SEQUENCE [LARGE SCALE GENOMIC DNA]</scope>
    <source>
        <strain evidence="10 11">IMCC3135</strain>
    </source>
</reference>
<dbReference type="InterPro" id="IPR029069">
    <property type="entry name" value="HotDog_dom_sf"/>
</dbReference>
<dbReference type="CDD" id="cd01288">
    <property type="entry name" value="FabZ"/>
    <property type="match status" value="1"/>
</dbReference>
<protein>
    <recommendedName>
        <fullName evidence="9">3-hydroxyacyl-[acyl-carrier-protein] dehydratase FabZ</fullName>
        <ecNumber evidence="9">4.2.1.59</ecNumber>
    </recommendedName>
    <alternativeName>
        <fullName evidence="9">(3R)-hydroxymyristoyl-[acyl-carrier-protein] dehydratase</fullName>
        <shortName evidence="9">(3R)-hydroxymyristoyl-ACP dehydrase</shortName>
    </alternativeName>
    <alternativeName>
        <fullName evidence="9">Beta-hydroxyacyl-ACP dehydratase</fullName>
    </alternativeName>
</protein>
<organism evidence="10 11">
    <name type="scientific">Granulosicoccus antarcticus IMCC3135</name>
    <dbReference type="NCBI Taxonomy" id="1192854"/>
    <lineage>
        <taxon>Bacteria</taxon>
        <taxon>Pseudomonadati</taxon>
        <taxon>Pseudomonadota</taxon>
        <taxon>Gammaproteobacteria</taxon>
        <taxon>Chromatiales</taxon>
        <taxon>Granulosicoccaceae</taxon>
        <taxon>Granulosicoccus</taxon>
    </lineage>
</organism>
<dbReference type="AlphaFoldDB" id="A0A2Z2P3H7"/>
<dbReference type="Pfam" id="PF07977">
    <property type="entry name" value="FabA"/>
    <property type="match status" value="1"/>
</dbReference>
<keyword evidence="3 9" id="KW-0963">Cytoplasm</keyword>
<sequence>MDDIREILKYLPHRYPFLMVDRVTDFEANKSLKALKNVTYNEPIFTGHFPQSPIFPGVLILEALAQASALLAFKSMGGYPSEKTLYLLVGIDKARFKHQVIPGDQLTFEVTVLKEKRGIWKFEAKAHVGDVLACSAEVLIAKNEIDE</sequence>
<evidence type="ECO:0000256" key="2">
    <source>
        <dbReference type="ARBA" id="ARBA00009174"/>
    </source>
</evidence>
<dbReference type="NCBIfam" id="NF000582">
    <property type="entry name" value="PRK00006.1"/>
    <property type="match status" value="1"/>
</dbReference>
<evidence type="ECO:0000313" key="10">
    <source>
        <dbReference type="EMBL" id="ASJ75157.1"/>
    </source>
</evidence>
<comment type="function">
    <text evidence="8 9">Involved in unsaturated fatty acids biosynthesis. Catalyzes the dehydration of short chain beta-hydroxyacyl-ACPs and long chain saturated and unsaturated beta-hydroxyacyl-ACPs.</text>
</comment>
<dbReference type="GO" id="GO:0016020">
    <property type="term" value="C:membrane"/>
    <property type="evidence" value="ECO:0007669"/>
    <property type="project" value="GOC"/>
</dbReference>
<dbReference type="RefSeq" id="WP_088920105.1">
    <property type="nucleotide sequence ID" value="NZ_CP018632.1"/>
</dbReference>
<evidence type="ECO:0000256" key="5">
    <source>
        <dbReference type="ARBA" id="ARBA00022556"/>
    </source>
</evidence>